<dbReference type="RefSeq" id="WP_376923113.1">
    <property type="nucleotide sequence ID" value="NZ_JBHTOP010000024.1"/>
</dbReference>
<sequence length="193" mass="22189">MDIKDKRVLRTREALKQAFETLALTLPYHEITVTKLTDAAGVNRKTFYLHYESIDELVNNYADAVTKSLIKIIQNRPFKVVYNHPGVILEDFSETISQHSQLYRKILFDGEYHAFTKRIEEKVSLTLAKSIQASYLISEQDALIAAHFMINNTLFFFDYFKIGSTDSTDDLETFKNYVAQLSMTGLGTFLPRA</sequence>
<dbReference type="SUPFAM" id="SSF46689">
    <property type="entry name" value="Homeodomain-like"/>
    <property type="match status" value="1"/>
</dbReference>
<organism evidence="4 5">
    <name type="scientific">Agrilactobacillus yilanensis</name>
    <dbReference type="NCBI Taxonomy" id="2485997"/>
    <lineage>
        <taxon>Bacteria</taxon>
        <taxon>Bacillati</taxon>
        <taxon>Bacillota</taxon>
        <taxon>Bacilli</taxon>
        <taxon>Lactobacillales</taxon>
        <taxon>Lactobacillaceae</taxon>
        <taxon>Agrilactobacillus</taxon>
    </lineage>
</organism>
<reference evidence="5" key="1">
    <citation type="journal article" date="2019" name="Int. J. Syst. Evol. Microbiol.">
        <title>The Global Catalogue of Microorganisms (GCM) 10K type strain sequencing project: providing services to taxonomists for standard genome sequencing and annotation.</title>
        <authorList>
            <consortium name="The Broad Institute Genomics Platform"/>
            <consortium name="The Broad Institute Genome Sequencing Center for Infectious Disease"/>
            <person name="Wu L."/>
            <person name="Ma J."/>
        </authorList>
    </citation>
    <scope>NUCLEOTIDE SEQUENCE [LARGE SCALE GENOMIC DNA]</scope>
    <source>
        <strain evidence="5">CCM 8896</strain>
    </source>
</reference>
<dbReference type="PROSITE" id="PS50977">
    <property type="entry name" value="HTH_TETR_2"/>
    <property type="match status" value="1"/>
</dbReference>
<comment type="caution">
    <text evidence="4">The sequence shown here is derived from an EMBL/GenBank/DDBJ whole genome shotgun (WGS) entry which is preliminary data.</text>
</comment>
<dbReference type="PANTHER" id="PTHR43479">
    <property type="entry name" value="ACREF/ENVCD OPERON REPRESSOR-RELATED"/>
    <property type="match status" value="1"/>
</dbReference>
<proteinExistence type="predicted"/>
<gene>
    <name evidence="4" type="ORF">ACFQ5M_09565</name>
</gene>
<evidence type="ECO:0000313" key="4">
    <source>
        <dbReference type="EMBL" id="MFD1672344.1"/>
    </source>
</evidence>
<dbReference type="PANTHER" id="PTHR43479:SF7">
    <property type="entry name" value="TETR-FAMILY TRANSCRIPTIONAL REGULATOR"/>
    <property type="match status" value="1"/>
</dbReference>
<dbReference type="Proteomes" id="UP001597267">
    <property type="component" value="Unassembled WGS sequence"/>
</dbReference>
<evidence type="ECO:0000313" key="5">
    <source>
        <dbReference type="Proteomes" id="UP001597267"/>
    </source>
</evidence>
<evidence type="ECO:0000256" key="2">
    <source>
        <dbReference type="PROSITE-ProRule" id="PRU00335"/>
    </source>
</evidence>
<feature type="domain" description="HTH tetR-type" evidence="3">
    <location>
        <begin position="9"/>
        <end position="69"/>
    </location>
</feature>
<dbReference type="Gene3D" id="1.10.357.10">
    <property type="entry name" value="Tetracycline Repressor, domain 2"/>
    <property type="match status" value="1"/>
</dbReference>
<evidence type="ECO:0000256" key="1">
    <source>
        <dbReference type="ARBA" id="ARBA00023125"/>
    </source>
</evidence>
<keyword evidence="1 2" id="KW-0238">DNA-binding</keyword>
<protein>
    <submittedName>
        <fullName evidence="4">TetR/AcrR family transcriptional regulator</fullName>
    </submittedName>
</protein>
<dbReference type="InterPro" id="IPR001647">
    <property type="entry name" value="HTH_TetR"/>
</dbReference>
<feature type="DNA-binding region" description="H-T-H motif" evidence="2">
    <location>
        <begin position="32"/>
        <end position="51"/>
    </location>
</feature>
<dbReference type="InterPro" id="IPR009057">
    <property type="entry name" value="Homeodomain-like_sf"/>
</dbReference>
<accession>A0ABW4J7I9</accession>
<dbReference type="EMBL" id="JBHTOP010000024">
    <property type="protein sequence ID" value="MFD1672344.1"/>
    <property type="molecule type" value="Genomic_DNA"/>
</dbReference>
<dbReference type="InterPro" id="IPR050624">
    <property type="entry name" value="HTH-type_Tx_Regulator"/>
</dbReference>
<evidence type="ECO:0000259" key="3">
    <source>
        <dbReference type="PROSITE" id="PS50977"/>
    </source>
</evidence>
<name>A0ABW4J7I9_9LACO</name>
<dbReference type="Pfam" id="PF00440">
    <property type="entry name" value="TetR_N"/>
    <property type="match status" value="1"/>
</dbReference>
<keyword evidence="5" id="KW-1185">Reference proteome</keyword>